<accession>A0ABR2GYP0</accession>
<keyword evidence="2" id="KW-1185">Reference proteome</keyword>
<sequence>MIVKPSHIRVSSLLNAWGYEFASNHGNVFRIFSPFNEERNSTYWKYVNLSSVNRGPISLFRLLFYSNFASAQDFYQNTGLNWYLRTTYDCFIHLPKLYRFIQKLNRQYDPTKDIVFKGDHIGHFIHGGPGWIMSRAAVYEYLKMKDEMEDEYFKNGFGDDVNIMLFPKKYNLTFNEIYTPEFVGWPVKDSSYNDLINSNFNYSNVTTICKKELQKAKVNSIIIWHNGCPHDYVNTIGKKIINEAPDFLGLHFYNNFGGEFCRLNETVNI</sequence>
<comment type="caution">
    <text evidence="1">The sequence shown here is derived from an EMBL/GenBank/DDBJ whole genome shotgun (WGS) entry which is preliminary data.</text>
</comment>
<gene>
    <name evidence="1" type="ORF">M9Y10_032535</name>
</gene>
<protein>
    <submittedName>
        <fullName evidence="1">Uncharacterized protein</fullName>
    </submittedName>
</protein>
<dbReference type="EMBL" id="JAPFFF010000053">
    <property type="protein sequence ID" value="KAK8839068.1"/>
    <property type="molecule type" value="Genomic_DNA"/>
</dbReference>
<reference evidence="1 2" key="1">
    <citation type="submission" date="2024-04" db="EMBL/GenBank/DDBJ databases">
        <title>Tritrichomonas musculus Genome.</title>
        <authorList>
            <person name="Alves-Ferreira E."/>
            <person name="Grigg M."/>
            <person name="Lorenzi H."/>
            <person name="Galac M."/>
        </authorList>
    </citation>
    <scope>NUCLEOTIDE SEQUENCE [LARGE SCALE GENOMIC DNA]</scope>
    <source>
        <strain evidence="1 2">EAF2021</strain>
    </source>
</reference>
<evidence type="ECO:0000313" key="1">
    <source>
        <dbReference type="EMBL" id="KAK8839068.1"/>
    </source>
</evidence>
<proteinExistence type="predicted"/>
<dbReference type="Gene3D" id="3.90.550.50">
    <property type="match status" value="1"/>
</dbReference>
<evidence type="ECO:0000313" key="2">
    <source>
        <dbReference type="Proteomes" id="UP001470230"/>
    </source>
</evidence>
<name>A0ABR2GYP0_9EUKA</name>
<dbReference type="Proteomes" id="UP001470230">
    <property type="component" value="Unassembled WGS sequence"/>
</dbReference>
<organism evidence="1 2">
    <name type="scientific">Tritrichomonas musculus</name>
    <dbReference type="NCBI Taxonomy" id="1915356"/>
    <lineage>
        <taxon>Eukaryota</taxon>
        <taxon>Metamonada</taxon>
        <taxon>Parabasalia</taxon>
        <taxon>Tritrichomonadida</taxon>
        <taxon>Tritrichomonadidae</taxon>
        <taxon>Tritrichomonas</taxon>
    </lineage>
</organism>